<dbReference type="EMBL" id="ML977567">
    <property type="protein sequence ID" value="KAF2004543.1"/>
    <property type="molecule type" value="Genomic_DNA"/>
</dbReference>
<proteinExistence type="inferred from homology"/>
<keyword evidence="2" id="KW-0479">Metal-binding</keyword>
<keyword evidence="8" id="KW-1185">Reference proteome</keyword>
<dbReference type="PANTHER" id="PTHR33337:SF40">
    <property type="entry name" value="CENP-V_GFA DOMAIN-CONTAINING PROTEIN-RELATED"/>
    <property type="match status" value="1"/>
</dbReference>
<reference evidence="7" key="1">
    <citation type="journal article" date="2020" name="Stud. Mycol.">
        <title>101 Dothideomycetes genomes: a test case for predicting lifestyles and emergence of pathogens.</title>
        <authorList>
            <person name="Haridas S."/>
            <person name="Albert R."/>
            <person name="Binder M."/>
            <person name="Bloem J."/>
            <person name="Labutti K."/>
            <person name="Salamov A."/>
            <person name="Andreopoulos B."/>
            <person name="Baker S."/>
            <person name="Barry K."/>
            <person name="Bills G."/>
            <person name="Bluhm B."/>
            <person name="Cannon C."/>
            <person name="Castanera R."/>
            <person name="Culley D."/>
            <person name="Daum C."/>
            <person name="Ezra D."/>
            <person name="Gonzalez J."/>
            <person name="Henrissat B."/>
            <person name="Kuo A."/>
            <person name="Liang C."/>
            <person name="Lipzen A."/>
            <person name="Lutzoni F."/>
            <person name="Magnuson J."/>
            <person name="Mondo S."/>
            <person name="Nolan M."/>
            <person name="Ohm R."/>
            <person name="Pangilinan J."/>
            <person name="Park H.-J."/>
            <person name="Ramirez L."/>
            <person name="Alfaro M."/>
            <person name="Sun H."/>
            <person name="Tritt A."/>
            <person name="Yoshinaga Y."/>
            <person name="Zwiers L.-H."/>
            <person name="Turgeon B."/>
            <person name="Goodwin S."/>
            <person name="Spatafora J."/>
            <person name="Crous P."/>
            <person name="Grigoriev I."/>
        </authorList>
    </citation>
    <scope>NUCLEOTIDE SEQUENCE</scope>
    <source>
        <strain evidence="7">CBS 123094</strain>
    </source>
</reference>
<protein>
    <submittedName>
        <fullName evidence="7">S-adenosyl-L-methionine-dependent methyltransferase</fullName>
    </submittedName>
</protein>
<evidence type="ECO:0000313" key="8">
    <source>
        <dbReference type="Proteomes" id="UP000799779"/>
    </source>
</evidence>
<dbReference type="AlphaFoldDB" id="A0A6A5WRQ1"/>
<keyword evidence="4" id="KW-0456">Lyase</keyword>
<dbReference type="Gene3D" id="3.40.50.150">
    <property type="entry name" value="Vaccinia Virus protein VP39"/>
    <property type="match status" value="1"/>
</dbReference>
<dbReference type="OrthoDB" id="6329284at2759"/>
<feature type="domain" description="Methyltransferase" evidence="6">
    <location>
        <begin position="21"/>
        <end position="104"/>
    </location>
</feature>
<dbReference type="Gene3D" id="3.90.1590.10">
    <property type="entry name" value="glutathione-dependent formaldehyde- activating enzyme (gfa)"/>
    <property type="match status" value="1"/>
</dbReference>
<keyword evidence="7" id="KW-0808">Transferase</keyword>
<dbReference type="GO" id="GO:0046872">
    <property type="term" value="F:metal ion binding"/>
    <property type="evidence" value="ECO:0007669"/>
    <property type="project" value="UniProtKB-KW"/>
</dbReference>
<dbReference type="Pfam" id="PF04828">
    <property type="entry name" value="GFA"/>
    <property type="match status" value="1"/>
</dbReference>
<dbReference type="InterPro" id="IPR025714">
    <property type="entry name" value="Methyltranfer_dom"/>
</dbReference>
<organism evidence="7 8">
    <name type="scientific">Amniculicola lignicola CBS 123094</name>
    <dbReference type="NCBI Taxonomy" id="1392246"/>
    <lineage>
        <taxon>Eukaryota</taxon>
        <taxon>Fungi</taxon>
        <taxon>Dikarya</taxon>
        <taxon>Ascomycota</taxon>
        <taxon>Pezizomycotina</taxon>
        <taxon>Dothideomycetes</taxon>
        <taxon>Pleosporomycetidae</taxon>
        <taxon>Pleosporales</taxon>
        <taxon>Amniculicolaceae</taxon>
        <taxon>Amniculicola</taxon>
    </lineage>
</organism>
<evidence type="ECO:0000259" key="6">
    <source>
        <dbReference type="Pfam" id="PF13847"/>
    </source>
</evidence>
<comment type="similarity">
    <text evidence="1">Belongs to the Gfa family.</text>
</comment>
<feature type="domain" description="CENP-V/GFA" evidence="5">
    <location>
        <begin position="246"/>
        <end position="283"/>
    </location>
</feature>
<gene>
    <name evidence="7" type="ORF">P154DRAFT_552085</name>
</gene>
<evidence type="ECO:0000256" key="4">
    <source>
        <dbReference type="ARBA" id="ARBA00023239"/>
    </source>
</evidence>
<dbReference type="CDD" id="cd02440">
    <property type="entry name" value="AdoMet_MTases"/>
    <property type="match status" value="1"/>
</dbReference>
<dbReference type="InterPro" id="IPR006913">
    <property type="entry name" value="CENP-V/GFA"/>
</dbReference>
<keyword evidence="3" id="KW-0862">Zinc</keyword>
<dbReference type="GO" id="GO:0032259">
    <property type="term" value="P:methylation"/>
    <property type="evidence" value="ECO:0007669"/>
    <property type="project" value="UniProtKB-KW"/>
</dbReference>
<evidence type="ECO:0000313" key="7">
    <source>
        <dbReference type="EMBL" id="KAF2004543.1"/>
    </source>
</evidence>
<dbReference type="InterPro" id="IPR011057">
    <property type="entry name" value="Mss4-like_sf"/>
</dbReference>
<dbReference type="InterPro" id="IPR029063">
    <property type="entry name" value="SAM-dependent_MTases_sf"/>
</dbReference>
<dbReference type="PANTHER" id="PTHR33337">
    <property type="entry name" value="GFA DOMAIN-CONTAINING PROTEIN"/>
    <property type="match status" value="1"/>
</dbReference>
<evidence type="ECO:0000259" key="5">
    <source>
        <dbReference type="Pfam" id="PF04828"/>
    </source>
</evidence>
<dbReference type="SUPFAM" id="SSF53335">
    <property type="entry name" value="S-adenosyl-L-methionine-dependent methyltransferases"/>
    <property type="match status" value="1"/>
</dbReference>
<keyword evidence="7" id="KW-0489">Methyltransferase</keyword>
<evidence type="ECO:0000256" key="1">
    <source>
        <dbReference type="ARBA" id="ARBA00005495"/>
    </source>
</evidence>
<evidence type="ECO:0000256" key="3">
    <source>
        <dbReference type="ARBA" id="ARBA00022833"/>
    </source>
</evidence>
<sequence>MTPERQADSIVHLYESQAFETNVLDLACGTGLLPFLEADVVGTTGSLVGIDVTPGVLAEAKAKKERGGDDYAHVQFYEGDALNLEKIEALRGKTFDMITLASALYWASYLKPGGILAMDSMYPQNLVSDMVLERTGQILNLAVPSYRKWSQLEDSLSEVLVAAGFESGEGRRWYDVSEASDLFAKTLANGNAAKTFADNELRTQADLVFCGEFEKLAVDRKVEEVDVVFLGIARKPLQASNQEVNFSGGCRCGSVRYISTAPPSEITYCHCRACQQLSGSAFLPFIADRTYCSSCGTPITMVYHFEGGDEDVSITVGSIDMHHFRGEMPKTKQHIFVSERAPWFTIPDDGVPRQQTMRSLSKLSQTYPNVAQTLFGSCRVDRPDAVRRGARALVNASCLLQRLAHCLTTTWHC</sequence>
<name>A0A6A5WRQ1_9PLEO</name>
<evidence type="ECO:0000256" key="2">
    <source>
        <dbReference type="ARBA" id="ARBA00022723"/>
    </source>
</evidence>
<dbReference type="Pfam" id="PF13847">
    <property type="entry name" value="Methyltransf_31"/>
    <property type="match status" value="1"/>
</dbReference>
<dbReference type="GO" id="GO:0008168">
    <property type="term" value="F:methyltransferase activity"/>
    <property type="evidence" value="ECO:0007669"/>
    <property type="project" value="UniProtKB-KW"/>
</dbReference>
<dbReference type="Proteomes" id="UP000799779">
    <property type="component" value="Unassembled WGS sequence"/>
</dbReference>
<accession>A0A6A5WRQ1</accession>
<dbReference type="SUPFAM" id="SSF51316">
    <property type="entry name" value="Mss4-like"/>
    <property type="match status" value="1"/>
</dbReference>
<dbReference type="GO" id="GO:0016846">
    <property type="term" value="F:carbon-sulfur lyase activity"/>
    <property type="evidence" value="ECO:0007669"/>
    <property type="project" value="InterPro"/>
</dbReference>